<accession>A0AA37LR30</accession>
<organism evidence="2 3">
    <name type="scientific">Colletotrichum liriopes</name>
    <dbReference type="NCBI Taxonomy" id="708192"/>
    <lineage>
        <taxon>Eukaryota</taxon>
        <taxon>Fungi</taxon>
        <taxon>Dikarya</taxon>
        <taxon>Ascomycota</taxon>
        <taxon>Pezizomycotina</taxon>
        <taxon>Sordariomycetes</taxon>
        <taxon>Hypocreomycetidae</taxon>
        <taxon>Glomerellales</taxon>
        <taxon>Glomerellaceae</taxon>
        <taxon>Colletotrichum</taxon>
        <taxon>Colletotrichum spaethianum species complex</taxon>
    </lineage>
</organism>
<feature type="compositionally biased region" description="Acidic residues" evidence="1">
    <location>
        <begin position="67"/>
        <end position="76"/>
    </location>
</feature>
<gene>
    <name evidence="2" type="ORF">ColLi_04045</name>
</gene>
<dbReference type="Proteomes" id="UP001055172">
    <property type="component" value="Unassembled WGS sequence"/>
</dbReference>
<evidence type="ECO:0000256" key="1">
    <source>
        <dbReference type="SAM" id="MobiDB-lite"/>
    </source>
</evidence>
<name>A0AA37LR30_9PEZI</name>
<reference evidence="2 3" key="1">
    <citation type="submission" date="2021-07" db="EMBL/GenBank/DDBJ databases">
        <title>Genome data of Colletotrichum spaethianum.</title>
        <authorList>
            <person name="Utami Y.D."/>
            <person name="Hiruma K."/>
        </authorList>
    </citation>
    <scope>NUCLEOTIDE SEQUENCE [LARGE SCALE GENOMIC DNA]</scope>
    <source>
        <strain evidence="2 3">MAFF 242679</strain>
    </source>
</reference>
<evidence type="ECO:0000313" key="3">
    <source>
        <dbReference type="Proteomes" id="UP001055172"/>
    </source>
</evidence>
<feature type="region of interest" description="Disordered" evidence="1">
    <location>
        <begin position="36"/>
        <end position="76"/>
    </location>
</feature>
<dbReference type="EMBL" id="BPPX01000007">
    <property type="protein sequence ID" value="GJC81207.1"/>
    <property type="molecule type" value="Genomic_DNA"/>
</dbReference>
<keyword evidence="3" id="KW-1185">Reference proteome</keyword>
<protein>
    <submittedName>
        <fullName evidence="2">Uncharacterized protein</fullName>
    </submittedName>
</protein>
<sequence>MGDRFVRWMSCMEELAFYPGKYLEVMVEDSMGRWTCRRPGRDPVVGDAQLSDEDVRSPDSQRNDNDGGVEEEDAGE</sequence>
<dbReference type="AlphaFoldDB" id="A0AA37LR30"/>
<feature type="compositionally biased region" description="Basic and acidic residues" evidence="1">
    <location>
        <begin position="53"/>
        <end position="65"/>
    </location>
</feature>
<evidence type="ECO:0000313" key="2">
    <source>
        <dbReference type="EMBL" id="GJC81207.1"/>
    </source>
</evidence>
<comment type="caution">
    <text evidence="2">The sequence shown here is derived from an EMBL/GenBank/DDBJ whole genome shotgun (WGS) entry which is preliminary data.</text>
</comment>
<proteinExistence type="predicted"/>